<dbReference type="Pfam" id="PF00582">
    <property type="entry name" value="Usp"/>
    <property type="match status" value="1"/>
</dbReference>
<dbReference type="CDD" id="cd00293">
    <property type="entry name" value="USP-like"/>
    <property type="match status" value="1"/>
</dbReference>
<dbReference type="InterPro" id="IPR036513">
    <property type="entry name" value="STAS_dom_sf"/>
</dbReference>
<dbReference type="InterPro" id="IPR014729">
    <property type="entry name" value="Rossmann-like_a/b/a_fold"/>
</dbReference>
<dbReference type="PRINTS" id="PR01438">
    <property type="entry name" value="UNVRSLSTRESS"/>
</dbReference>
<feature type="domain" description="UspA" evidence="4">
    <location>
        <begin position="132"/>
        <end position="272"/>
    </location>
</feature>
<dbReference type="PANTHER" id="PTHR46268:SF27">
    <property type="entry name" value="UNIVERSAL STRESS PROTEIN RV2623"/>
    <property type="match status" value="1"/>
</dbReference>
<dbReference type="PANTHER" id="PTHR46268">
    <property type="entry name" value="STRESS RESPONSE PROTEIN NHAX"/>
    <property type="match status" value="1"/>
</dbReference>
<protein>
    <recommendedName>
        <fullName evidence="4">UspA domain-containing protein</fullName>
    </recommendedName>
</protein>
<evidence type="ECO:0000313" key="5">
    <source>
        <dbReference type="EMBL" id="VAW80300.1"/>
    </source>
</evidence>
<gene>
    <name evidence="5" type="ORF">MNBD_GAMMA13-1714</name>
</gene>
<dbReference type="Pfam" id="PF11964">
    <property type="entry name" value="SpoIIAA-like"/>
    <property type="match status" value="1"/>
</dbReference>
<dbReference type="InterPro" id="IPR006016">
    <property type="entry name" value="UspA"/>
</dbReference>
<dbReference type="AlphaFoldDB" id="A0A3B0YUF3"/>
<comment type="similarity">
    <text evidence="1">Belongs to the universal stress protein A family.</text>
</comment>
<dbReference type="EMBL" id="UOFK01000218">
    <property type="protein sequence ID" value="VAW80300.1"/>
    <property type="molecule type" value="Genomic_DNA"/>
</dbReference>
<evidence type="ECO:0000259" key="4">
    <source>
        <dbReference type="Pfam" id="PF00582"/>
    </source>
</evidence>
<evidence type="ECO:0000256" key="2">
    <source>
        <dbReference type="ARBA" id="ARBA00022741"/>
    </source>
</evidence>
<proteinExistence type="inferred from homology"/>
<reference evidence="5" key="1">
    <citation type="submission" date="2018-06" db="EMBL/GenBank/DDBJ databases">
        <authorList>
            <person name="Zhirakovskaya E."/>
        </authorList>
    </citation>
    <scope>NUCLEOTIDE SEQUENCE</scope>
</reference>
<dbReference type="InterPro" id="IPR006015">
    <property type="entry name" value="Universal_stress_UspA"/>
</dbReference>
<dbReference type="GO" id="GO:0005524">
    <property type="term" value="F:ATP binding"/>
    <property type="evidence" value="ECO:0007669"/>
    <property type="project" value="UniProtKB-KW"/>
</dbReference>
<evidence type="ECO:0000256" key="1">
    <source>
        <dbReference type="ARBA" id="ARBA00008791"/>
    </source>
</evidence>
<evidence type="ECO:0000256" key="3">
    <source>
        <dbReference type="ARBA" id="ARBA00022840"/>
    </source>
</evidence>
<dbReference type="Gene3D" id="3.40.50.10600">
    <property type="entry name" value="SpoIIaa-like domains"/>
    <property type="match status" value="1"/>
</dbReference>
<sequence>MFELLPVNDKNIFAFKASGKLTDADYQQFLPGLEALIRESGRLSLYVELEDFQGWEPRAAWDDLRFDLQHDRDFKRIAIVGDKTWEHAAIALTNLFTHSKMRFFDKNQSKTAWEWLQEKPEREQLLEPVQPYKYILLATDFSLHSERAALRARELANVHGAQLEVLYIAEDMIFYTNASEPINAGLVLDAEAITVQAEENMRRFIKRTGLGTDVTQQIQWGNPRWAIVSWAREKHVDMIVMGSHGRRGLGRLLGSVSNAVLHQAPCDVLVIKP</sequence>
<dbReference type="InterPro" id="IPR021866">
    <property type="entry name" value="SpoIIAA-like"/>
</dbReference>
<keyword evidence="2" id="KW-0547">Nucleotide-binding</keyword>
<dbReference type="Gene3D" id="3.40.50.620">
    <property type="entry name" value="HUPs"/>
    <property type="match status" value="1"/>
</dbReference>
<dbReference type="SUPFAM" id="SSF52091">
    <property type="entry name" value="SpoIIaa-like"/>
    <property type="match status" value="1"/>
</dbReference>
<keyword evidence="3" id="KW-0067">ATP-binding</keyword>
<dbReference type="InterPro" id="IPR038396">
    <property type="entry name" value="SpoIIAA-like_sf"/>
</dbReference>
<organism evidence="5">
    <name type="scientific">hydrothermal vent metagenome</name>
    <dbReference type="NCBI Taxonomy" id="652676"/>
    <lineage>
        <taxon>unclassified sequences</taxon>
        <taxon>metagenomes</taxon>
        <taxon>ecological metagenomes</taxon>
    </lineage>
</organism>
<dbReference type="SUPFAM" id="SSF52402">
    <property type="entry name" value="Adenine nucleotide alpha hydrolases-like"/>
    <property type="match status" value="1"/>
</dbReference>
<accession>A0A3B0YUF3</accession>
<name>A0A3B0YUF3_9ZZZZ</name>